<name>A0A0R2KKC4_9LACO</name>
<organism evidence="1 2">
    <name type="scientific">Ligilactobacillus acidipiscis</name>
    <dbReference type="NCBI Taxonomy" id="89059"/>
    <lineage>
        <taxon>Bacteria</taxon>
        <taxon>Bacillati</taxon>
        <taxon>Bacillota</taxon>
        <taxon>Bacilli</taxon>
        <taxon>Lactobacillales</taxon>
        <taxon>Lactobacillaceae</taxon>
        <taxon>Ligilactobacillus</taxon>
    </lineage>
</organism>
<gene>
    <name evidence="1" type="ORF">IV43_GL001386</name>
</gene>
<dbReference type="Proteomes" id="UP000051491">
    <property type="component" value="Unassembled WGS sequence"/>
</dbReference>
<dbReference type="RefSeq" id="WP_010495838.1">
    <property type="nucleotide sequence ID" value="NZ_JQBK01000004.1"/>
</dbReference>
<dbReference type="PATRIC" id="fig|89059.3.peg.1489"/>
<protein>
    <recommendedName>
        <fullName evidence="3">GIY-YIG domain-containing protein</fullName>
    </recommendedName>
</protein>
<sequence>MMECFSPETIDHLKYYVYTYADPTNHEIFYIGKGIGNRIFAHEKMLPRIVMKVIKLNALTN</sequence>
<dbReference type="OrthoDB" id="67448at2"/>
<evidence type="ECO:0008006" key="3">
    <source>
        <dbReference type="Google" id="ProtNLM"/>
    </source>
</evidence>
<accession>A0A0R2KKC4</accession>
<proteinExistence type="predicted"/>
<dbReference type="EMBL" id="JQBK01000004">
    <property type="protein sequence ID" value="KRN87354.1"/>
    <property type="molecule type" value="Genomic_DNA"/>
</dbReference>
<dbReference type="AlphaFoldDB" id="A0A0R2KKC4"/>
<evidence type="ECO:0000313" key="1">
    <source>
        <dbReference type="EMBL" id="KRN87354.1"/>
    </source>
</evidence>
<evidence type="ECO:0000313" key="2">
    <source>
        <dbReference type="Proteomes" id="UP000051491"/>
    </source>
</evidence>
<comment type="caution">
    <text evidence="1">The sequence shown here is derived from an EMBL/GenBank/DDBJ whole genome shotgun (WGS) entry which is preliminary data.</text>
</comment>
<reference evidence="1 2" key="1">
    <citation type="journal article" date="2015" name="Genome Announc.">
        <title>Expanding the biotechnology potential of lactobacilli through comparative genomics of 213 strains and associated genera.</title>
        <authorList>
            <person name="Sun Z."/>
            <person name="Harris H.M."/>
            <person name="McCann A."/>
            <person name="Guo C."/>
            <person name="Argimon S."/>
            <person name="Zhang W."/>
            <person name="Yang X."/>
            <person name="Jeffery I.B."/>
            <person name="Cooney J.C."/>
            <person name="Kagawa T.F."/>
            <person name="Liu W."/>
            <person name="Song Y."/>
            <person name="Salvetti E."/>
            <person name="Wrobel A."/>
            <person name="Rasinkangas P."/>
            <person name="Parkhill J."/>
            <person name="Rea M.C."/>
            <person name="O'Sullivan O."/>
            <person name="Ritari J."/>
            <person name="Douillard F.P."/>
            <person name="Paul Ross R."/>
            <person name="Yang R."/>
            <person name="Briner A.E."/>
            <person name="Felis G.E."/>
            <person name="de Vos W.M."/>
            <person name="Barrangou R."/>
            <person name="Klaenhammer T.R."/>
            <person name="Caufield P.W."/>
            <person name="Cui Y."/>
            <person name="Zhang H."/>
            <person name="O'Toole P.W."/>
        </authorList>
    </citation>
    <scope>NUCLEOTIDE SEQUENCE [LARGE SCALE GENOMIC DNA]</scope>
    <source>
        <strain evidence="1 2">DSM 15353</strain>
    </source>
</reference>